<evidence type="ECO:0000256" key="1">
    <source>
        <dbReference type="ARBA" id="ARBA00004496"/>
    </source>
</evidence>
<comment type="similarity">
    <text evidence="5">Belongs to the Rap family.</text>
</comment>
<dbReference type="Gene3D" id="1.25.40.10">
    <property type="entry name" value="Tetratricopeptide repeat domain"/>
    <property type="match status" value="1"/>
</dbReference>
<dbReference type="Proteomes" id="UP000019402">
    <property type="component" value="Unassembled WGS sequence"/>
</dbReference>
<dbReference type="AlphaFoldDB" id="W7Y5C7"/>
<sequence length="308" mass="35463">MNSTITTSIIALLLVIMSACGKNSTYDSQIEIIHEQAVKNHRTSRDSIPYFLNECLKYDTLQLSDLSKARILHIKGLDYEAKLNYDSAGITFLNAASLLNDHTLKATLLLRSAVDVLTNQEYKKYNHIMADAEKLVNKLNDPIHLAAFQAKKGEYYIEIAAYEKAIPFFTKADSILENHDILIGREYFQYRIGFSYRRLSKYSQAFDHIKKSISFSTQLNNNYRLTLNLLDISRMYRDAQRFDEALKWEQKHLDLATAHQNREQIQRGYENMGIIHAGKKDWDTAETYFKKSLKMAIEINEPASVGDA</sequence>
<name>W7Y5C7_9BACT</name>
<keyword evidence="3" id="KW-0677">Repeat</keyword>
<organism evidence="7 8">
    <name type="scientific">Saccharicrinis fermentans DSM 9555 = JCM 21142</name>
    <dbReference type="NCBI Taxonomy" id="869213"/>
    <lineage>
        <taxon>Bacteria</taxon>
        <taxon>Pseudomonadati</taxon>
        <taxon>Bacteroidota</taxon>
        <taxon>Bacteroidia</taxon>
        <taxon>Marinilabiliales</taxon>
        <taxon>Marinilabiliaceae</taxon>
        <taxon>Saccharicrinis</taxon>
    </lineage>
</organism>
<reference evidence="7 8" key="1">
    <citation type="journal article" date="2014" name="Genome Announc.">
        <title>Draft Genome Sequence of Cytophaga fermentans JCM 21142T, a Facultative Anaerobe Isolated from Marine Mud.</title>
        <authorList>
            <person name="Starns D."/>
            <person name="Oshima K."/>
            <person name="Suda W."/>
            <person name="Iino T."/>
            <person name="Yuki M."/>
            <person name="Inoue J."/>
            <person name="Kitamura K."/>
            <person name="Iida T."/>
            <person name="Darby A."/>
            <person name="Hattori M."/>
            <person name="Ohkuma M."/>
        </authorList>
    </citation>
    <scope>NUCLEOTIDE SEQUENCE [LARGE SCALE GENOMIC DNA]</scope>
    <source>
        <strain evidence="7 8">JCM 21142</strain>
    </source>
</reference>
<dbReference type="GO" id="GO:0005737">
    <property type="term" value="C:cytoplasm"/>
    <property type="evidence" value="ECO:0007669"/>
    <property type="project" value="UniProtKB-SubCell"/>
</dbReference>
<dbReference type="SUPFAM" id="SSF48452">
    <property type="entry name" value="TPR-like"/>
    <property type="match status" value="1"/>
</dbReference>
<evidence type="ECO:0000313" key="7">
    <source>
        <dbReference type="EMBL" id="GAF03292.1"/>
    </source>
</evidence>
<protein>
    <submittedName>
        <fullName evidence="7">Tetratricopeptide repeat</fullName>
    </submittedName>
</protein>
<evidence type="ECO:0000256" key="3">
    <source>
        <dbReference type="ARBA" id="ARBA00022737"/>
    </source>
</evidence>
<keyword evidence="8" id="KW-1185">Reference proteome</keyword>
<gene>
    <name evidence="7" type="ORF">JCM21142_41960</name>
</gene>
<dbReference type="SMART" id="SM00028">
    <property type="entry name" value="TPR"/>
    <property type="match status" value="3"/>
</dbReference>
<comment type="caution">
    <text evidence="7">The sequence shown here is derived from an EMBL/GenBank/DDBJ whole genome shotgun (WGS) entry which is preliminary data.</text>
</comment>
<dbReference type="PANTHER" id="PTHR46630">
    <property type="entry name" value="TETRATRICOPEPTIDE REPEAT PROTEIN 29"/>
    <property type="match status" value="1"/>
</dbReference>
<keyword evidence="2" id="KW-0963">Cytoplasm</keyword>
<evidence type="ECO:0000313" key="8">
    <source>
        <dbReference type="Proteomes" id="UP000019402"/>
    </source>
</evidence>
<keyword evidence="4" id="KW-0802">TPR repeat</keyword>
<evidence type="ECO:0000256" key="6">
    <source>
        <dbReference type="SAM" id="SignalP"/>
    </source>
</evidence>
<feature type="signal peptide" evidence="6">
    <location>
        <begin position="1"/>
        <end position="21"/>
    </location>
</feature>
<dbReference type="OrthoDB" id="9771112at2"/>
<keyword evidence="6" id="KW-0732">Signal</keyword>
<evidence type="ECO:0000256" key="2">
    <source>
        <dbReference type="ARBA" id="ARBA00022490"/>
    </source>
</evidence>
<evidence type="ECO:0000256" key="5">
    <source>
        <dbReference type="ARBA" id="ARBA00038253"/>
    </source>
</evidence>
<dbReference type="EMBL" id="BAMD01000020">
    <property type="protein sequence ID" value="GAF03292.1"/>
    <property type="molecule type" value="Genomic_DNA"/>
</dbReference>
<dbReference type="InterPro" id="IPR051476">
    <property type="entry name" value="Bac_ResReg_Asp_Phosphatase"/>
</dbReference>
<dbReference type="PANTHER" id="PTHR46630:SF1">
    <property type="entry name" value="TETRATRICOPEPTIDE REPEAT PROTEIN 29"/>
    <property type="match status" value="1"/>
</dbReference>
<dbReference type="InterPro" id="IPR011990">
    <property type="entry name" value="TPR-like_helical_dom_sf"/>
</dbReference>
<feature type="chain" id="PRO_5004904146" evidence="6">
    <location>
        <begin position="22"/>
        <end position="308"/>
    </location>
</feature>
<accession>W7Y5C7</accession>
<dbReference type="InterPro" id="IPR019734">
    <property type="entry name" value="TPR_rpt"/>
</dbReference>
<evidence type="ECO:0000256" key="4">
    <source>
        <dbReference type="ARBA" id="ARBA00022803"/>
    </source>
</evidence>
<proteinExistence type="inferred from homology"/>
<comment type="subcellular location">
    <subcellularLocation>
        <location evidence="1">Cytoplasm</location>
    </subcellularLocation>
</comment>
<dbReference type="eggNOG" id="COG2207">
    <property type="taxonomic scope" value="Bacteria"/>
</dbReference>
<dbReference type="RefSeq" id="WP_044212858.1">
    <property type="nucleotide sequence ID" value="NZ_BAMD01000020.1"/>
</dbReference>